<evidence type="ECO:0000256" key="4">
    <source>
        <dbReference type="ARBA" id="ARBA00022801"/>
    </source>
</evidence>
<dbReference type="GO" id="GO:0004038">
    <property type="term" value="F:allantoinase activity"/>
    <property type="evidence" value="ECO:0007669"/>
    <property type="project" value="TreeGrafter"/>
</dbReference>
<sequence>MILIKGGRVIDPKTGLDEMRDIVLEGDKIKYIGRFQVTEEYEKVIDGEGLIIAPGLIDVHVHFRDPGFTYKEDIESGAKAAAKGGFTTVVAMANTNPVIDNVETLKYVVEKGDKALINVKTVASVTKGLKGEELTDMGELLEKGAVGFSDDGIPLMDSEFLHRAMLAVKKHNVPISLHEEDISLIGVQGINNGIVSNKLGFKGAPNVSESSMVSRDVMIALDTRAKVHIQHVSAEESVEVIRLAKKMGAKVTAEVTPQHFSLTEYAVVEKGTLAKLNPPLRTLKDKYALIRGLKDGTIDIIATDHAPHSDDEKNRNIKEAPSGMMGLETSLALGITNLVRKGHLTMSELLGKMTVAPAELYDFDLGYLAEGAVADLVIFDDNEQWKVTDFESKSKNSPFIGNTLYGKVKYTIHNGNIVYEDNGGRKI</sequence>
<dbReference type="GO" id="GO:0005737">
    <property type="term" value="C:cytoplasm"/>
    <property type="evidence" value="ECO:0007669"/>
    <property type="project" value="TreeGrafter"/>
</dbReference>
<dbReference type="NCBIfam" id="TIGR00857">
    <property type="entry name" value="pyrC_multi"/>
    <property type="match status" value="1"/>
</dbReference>
<dbReference type="InterPro" id="IPR050138">
    <property type="entry name" value="DHOase/Allantoinase_Hydrolase"/>
</dbReference>
<feature type="binding site" evidence="6">
    <location>
        <position position="62"/>
    </location>
    <ligand>
        <name>Zn(2+)</name>
        <dbReference type="ChEBI" id="CHEBI:29105"/>
        <label>1</label>
    </ligand>
</feature>
<dbReference type="PROSITE" id="PS00483">
    <property type="entry name" value="DIHYDROOROTASE_2"/>
    <property type="match status" value="1"/>
</dbReference>
<dbReference type="RefSeq" id="WP_127724973.1">
    <property type="nucleotide sequence ID" value="NZ_RLIH01000012.1"/>
</dbReference>
<dbReference type="AlphaFoldDB" id="A0A437S5I5"/>
<feature type="binding site" evidence="6">
    <location>
        <position position="151"/>
    </location>
    <ligand>
        <name>Zn(2+)</name>
        <dbReference type="ChEBI" id="CHEBI:29105"/>
        <label>1</label>
    </ligand>
</feature>
<dbReference type="Gene3D" id="2.30.40.10">
    <property type="entry name" value="Urease, subunit C, domain 1"/>
    <property type="match status" value="1"/>
</dbReference>
<protein>
    <recommendedName>
        <fullName evidence="6">Dihydroorotase</fullName>
        <shortName evidence="6">DHOase</shortName>
        <ecNumber evidence="6">3.5.2.3</ecNumber>
    </recommendedName>
</protein>
<dbReference type="Pfam" id="PF01979">
    <property type="entry name" value="Amidohydro_1"/>
    <property type="match status" value="1"/>
</dbReference>
<comment type="pathway">
    <text evidence="6">Pyrimidine metabolism; UMP biosynthesis via de novo pathway; (S)-dihydroorotate from bicarbonate: step 3/3.</text>
</comment>
<dbReference type="InterPro" id="IPR032466">
    <property type="entry name" value="Metal_Hydrolase"/>
</dbReference>
<evidence type="ECO:0000256" key="6">
    <source>
        <dbReference type="HAMAP-Rule" id="MF_00220"/>
    </source>
</evidence>
<dbReference type="EMBL" id="RLIH01000012">
    <property type="protein sequence ID" value="RVU54295.1"/>
    <property type="molecule type" value="Genomic_DNA"/>
</dbReference>
<dbReference type="InterPro" id="IPR004722">
    <property type="entry name" value="DHOase"/>
</dbReference>
<feature type="binding site" evidence="6">
    <location>
        <position position="178"/>
    </location>
    <ligand>
        <name>Zn(2+)</name>
        <dbReference type="ChEBI" id="CHEBI:29105"/>
        <label>2</label>
    </ligand>
</feature>
<comment type="caution">
    <text evidence="6">Lacks conserved residue(s) required for the propagation of feature annotation.</text>
</comment>
<keyword evidence="5 6" id="KW-0665">Pyrimidine biosynthesis</keyword>
<dbReference type="EC" id="3.5.2.3" evidence="6"/>
<feature type="binding site" evidence="6">
    <location>
        <position position="231"/>
    </location>
    <ligand>
        <name>Zn(2+)</name>
        <dbReference type="ChEBI" id="CHEBI:29105"/>
        <label>2</label>
    </ligand>
</feature>
<dbReference type="PANTHER" id="PTHR43668:SF2">
    <property type="entry name" value="ALLANTOINASE"/>
    <property type="match status" value="1"/>
</dbReference>
<keyword evidence="4 6" id="KW-0378">Hydrolase</keyword>
<keyword evidence="9" id="KW-1185">Reference proteome</keyword>
<comment type="catalytic activity">
    <reaction evidence="6">
        <text>(S)-dihydroorotate + H2O = N-carbamoyl-L-aspartate + H(+)</text>
        <dbReference type="Rhea" id="RHEA:24296"/>
        <dbReference type="ChEBI" id="CHEBI:15377"/>
        <dbReference type="ChEBI" id="CHEBI:15378"/>
        <dbReference type="ChEBI" id="CHEBI:30864"/>
        <dbReference type="ChEBI" id="CHEBI:32814"/>
        <dbReference type="EC" id="3.5.2.3"/>
    </reaction>
</comment>
<dbReference type="NCBIfam" id="NF006839">
    <property type="entry name" value="PRK09357.1-4"/>
    <property type="match status" value="1"/>
</dbReference>
<evidence type="ECO:0000313" key="9">
    <source>
        <dbReference type="Proteomes" id="UP000288812"/>
    </source>
</evidence>
<evidence type="ECO:0000259" key="7">
    <source>
        <dbReference type="Pfam" id="PF01979"/>
    </source>
</evidence>
<dbReference type="CDD" id="cd01317">
    <property type="entry name" value="DHOase_IIa"/>
    <property type="match status" value="1"/>
</dbReference>
<feature type="binding site" evidence="6">
    <location>
        <position position="94"/>
    </location>
    <ligand>
        <name>substrate</name>
    </ligand>
</feature>
<feature type="domain" description="Amidohydrolase-related" evidence="7">
    <location>
        <begin position="51"/>
        <end position="418"/>
    </location>
</feature>
<comment type="function">
    <text evidence="1 6">Catalyzes the reversible cyclization of carbamoyl aspartate to dihydroorotate.</text>
</comment>
<dbReference type="InterPro" id="IPR006680">
    <property type="entry name" value="Amidohydro-rel"/>
</dbReference>
<dbReference type="Gene3D" id="3.20.20.140">
    <property type="entry name" value="Metal-dependent hydrolases"/>
    <property type="match status" value="1"/>
</dbReference>
<dbReference type="InterPro" id="IPR002195">
    <property type="entry name" value="Dihydroorotase_CS"/>
</dbReference>
<evidence type="ECO:0000256" key="5">
    <source>
        <dbReference type="ARBA" id="ARBA00022975"/>
    </source>
</evidence>
<accession>A0A437S5I5</accession>
<evidence type="ECO:0000256" key="2">
    <source>
        <dbReference type="ARBA" id="ARBA00010286"/>
    </source>
</evidence>
<comment type="caution">
    <text evidence="8">The sequence shown here is derived from an EMBL/GenBank/DDBJ whole genome shotgun (WGS) entry which is preliminary data.</text>
</comment>
<dbReference type="GO" id="GO:0044205">
    <property type="term" value="P:'de novo' UMP biosynthetic process"/>
    <property type="evidence" value="ECO:0007669"/>
    <property type="project" value="UniProtKB-UniRule"/>
</dbReference>
<feature type="binding site" evidence="6">
    <location>
        <position position="60"/>
    </location>
    <ligand>
        <name>Zn(2+)</name>
        <dbReference type="ChEBI" id="CHEBI:29105"/>
        <label>1</label>
    </ligand>
</feature>
<feature type="binding site" evidence="6">
    <location>
        <position position="304"/>
    </location>
    <ligand>
        <name>Zn(2+)</name>
        <dbReference type="ChEBI" id="CHEBI:29105"/>
        <label>1</label>
    </ligand>
</feature>
<keyword evidence="3 6" id="KW-0479">Metal-binding</keyword>
<dbReference type="PANTHER" id="PTHR43668">
    <property type="entry name" value="ALLANTOINASE"/>
    <property type="match status" value="1"/>
</dbReference>
<reference evidence="8 9" key="1">
    <citation type="submission" date="2018-11" db="EMBL/GenBank/DDBJ databases">
        <title>Genome sequencing and assembly of Anaerosphaera sp. nov., GS7-6-2.</title>
        <authorList>
            <person name="Rettenmaier R."/>
            <person name="Liebl W."/>
            <person name="Zverlov V."/>
        </authorList>
    </citation>
    <scope>NUCLEOTIDE SEQUENCE [LARGE SCALE GENOMIC DNA]</scope>
    <source>
        <strain evidence="8 9">GS7-6-2</strain>
    </source>
</reference>
<comment type="similarity">
    <text evidence="2 6">Belongs to the metallo-dependent hydrolases superfamily. DHOase family. Class I DHOase subfamily.</text>
</comment>
<feature type="active site" evidence="6">
    <location>
        <position position="304"/>
    </location>
</feature>
<keyword evidence="6" id="KW-0862">Zinc</keyword>
<dbReference type="Proteomes" id="UP000288812">
    <property type="component" value="Unassembled WGS sequence"/>
</dbReference>
<dbReference type="HAMAP" id="MF_00220_B">
    <property type="entry name" value="PyrC_classI_B"/>
    <property type="match status" value="1"/>
</dbReference>
<organism evidence="8 9">
    <name type="scientific">Anaerosphaera multitolerans</name>
    <dbReference type="NCBI Taxonomy" id="2487351"/>
    <lineage>
        <taxon>Bacteria</taxon>
        <taxon>Bacillati</taxon>
        <taxon>Bacillota</taxon>
        <taxon>Tissierellia</taxon>
        <taxon>Tissierellales</taxon>
        <taxon>Peptoniphilaceae</taxon>
        <taxon>Anaerosphaera</taxon>
    </lineage>
</organism>
<dbReference type="SUPFAM" id="SSF51338">
    <property type="entry name" value="Composite domain of metallo-dependent hydrolases"/>
    <property type="match status" value="1"/>
</dbReference>
<proteinExistence type="inferred from homology"/>
<dbReference type="OrthoDB" id="9765462at2"/>
<feature type="binding site" evidence="6">
    <location>
        <position position="308"/>
    </location>
    <ligand>
        <name>substrate</name>
    </ligand>
</feature>
<dbReference type="GO" id="GO:0008270">
    <property type="term" value="F:zinc ion binding"/>
    <property type="evidence" value="ECO:0007669"/>
    <property type="project" value="UniProtKB-UniRule"/>
</dbReference>
<feature type="binding site" evidence="6">
    <location>
        <position position="151"/>
    </location>
    <ligand>
        <name>Zn(2+)</name>
        <dbReference type="ChEBI" id="CHEBI:29105"/>
        <label>2</label>
    </ligand>
</feature>
<name>A0A437S5I5_9FIRM</name>
<dbReference type="InterPro" id="IPR011059">
    <property type="entry name" value="Metal-dep_hydrolase_composite"/>
</dbReference>
<evidence type="ECO:0000256" key="1">
    <source>
        <dbReference type="ARBA" id="ARBA00002368"/>
    </source>
</evidence>
<dbReference type="PROSITE" id="PS00482">
    <property type="entry name" value="DIHYDROOROTASE_1"/>
    <property type="match status" value="1"/>
</dbReference>
<comment type="cofactor">
    <cofactor evidence="6">
        <name>Zn(2+)</name>
        <dbReference type="ChEBI" id="CHEBI:29105"/>
    </cofactor>
    <text evidence="6">Binds 2 Zn(2+) ions per subunit.</text>
</comment>
<dbReference type="GO" id="GO:0004151">
    <property type="term" value="F:dihydroorotase activity"/>
    <property type="evidence" value="ECO:0007669"/>
    <property type="project" value="UniProtKB-UniRule"/>
</dbReference>
<dbReference type="GO" id="GO:0006145">
    <property type="term" value="P:purine nucleobase catabolic process"/>
    <property type="evidence" value="ECO:0007669"/>
    <property type="project" value="TreeGrafter"/>
</dbReference>
<dbReference type="UniPathway" id="UPA00070">
    <property type="reaction ID" value="UER00117"/>
</dbReference>
<feature type="binding site" evidence="6">
    <location>
        <position position="277"/>
    </location>
    <ligand>
        <name>substrate</name>
    </ligand>
</feature>
<feature type="binding site" evidence="6">
    <location>
        <begin position="62"/>
        <end position="64"/>
    </location>
    <ligand>
        <name>substrate</name>
    </ligand>
</feature>
<evidence type="ECO:0000256" key="3">
    <source>
        <dbReference type="ARBA" id="ARBA00022723"/>
    </source>
</evidence>
<gene>
    <name evidence="6" type="primary">pyrC</name>
    <name evidence="8" type="ORF">EF514_08320</name>
</gene>
<dbReference type="SUPFAM" id="SSF51556">
    <property type="entry name" value="Metallo-dependent hydrolases"/>
    <property type="match status" value="1"/>
</dbReference>
<evidence type="ECO:0000313" key="8">
    <source>
        <dbReference type="EMBL" id="RVU54295.1"/>
    </source>
</evidence>